<accession>G0UNW0</accession>
<reference evidence="2" key="1">
    <citation type="journal article" date="2012" name="Proc. Natl. Acad. Sci. U.S.A.">
        <title>Antigenic diversity is generated by distinct evolutionary mechanisms in African trypanosome species.</title>
        <authorList>
            <person name="Jackson A.P."/>
            <person name="Berry A."/>
            <person name="Aslett M."/>
            <person name="Allison H.C."/>
            <person name="Burton P."/>
            <person name="Vavrova-Anderson J."/>
            <person name="Brown R."/>
            <person name="Browne H."/>
            <person name="Corton N."/>
            <person name="Hauser H."/>
            <person name="Gamble J."/>
            <person name="Gilderthorp R."/>
            <person name="Marcello L."/>
            <person name="McQuillan J."/>
            <person name="Otto T.D."/>
            <person name="Quail M.A."/>
            <person name="Sanders M.J."/>
            <person name="van Tonder A."/>
            <person name="Ginger M.L."/>
            <person name="Field M.C."/>
            <person name="Barry J.D."/>
            <person name="Hertz-Fowler C."/>
            <person name="Berriman M."/>
        </authorList>
    </citation>
    <scope>NUCLEOTIDE SEQUENCE</scope>
    <source>
        <strain evidence="2">IL3000</strain>
    </source>
</reference>
<sequence length="301" mass="33889">MLLKDTVFVEQAIPCALQKIGDLTATMESSVASLMEHLNGVETRRRIVMMKRKEAEAKLSFVTEEQQSLEQQRSANELREAELKKELDHLLEEQRQIQLQLMTGADTIRQSEVEETLLMEHVQSQVSKSEALVAEWSTHLEALEELQKAWETDNVAAPLVKHLEELEEESTKLHNRNEQLESSIKEAVQANNARIAAMTTPAPVPTGSPTVQKSTEDHDVAVAQLRERLELEMRDLDELRAQNARQIAAVDREVTDLIDRSTELGQWLGDTITSRDQTLANIQLLPKCLANSFCVSCSTAL</sequence>
<organism evidence="2">
    <name type="scientific">Trypanosoma congolense (strain IL3000)</name>
    <dbReference type="NCBI Taxonomy" id="1068625"/>
    <lineage>
        <taxon>Eukaryota</taxon>
        <taxon>Discoba</taxon>
        <taxon>Euglenozoa</taxon>
        <taxon>Kinetoplastea</taxon>
        <taxon>Metakinetoplastina</taxon>
        <taxon>Trypanosomatida</taxon>
        <taxon>Trypanosomatidae</taxon>
        <taxon>Trypanosoma</taxon>
        <taxon>Nannomonas</taxon>
    </lineage>
</organism>
<name>G0UNW0_TRYCI</name>
<dbReference type="AlphaFoldDB" id="G0UNW0"/>
<evidence type="ECO:0000256" key="1">
    <source>
        <dbReference type="SAM" id="Coils"/>
    </source>
</evidence>
<feature type="coiled-coil region" evidence="1">
    <location>
        <begin position="52"/>
        <end position="100"/>
    </location>
</feature>
<evidence type="ECO:0000313" key="2">
    <source>
        <dbReference type="EMBL" id="CCC91071.1"/>
    </source>
</evidence>
<protein>
    <submittedName>
        <fullName evidence="2">Uncharacterized protein</fullName>
    </submittedName>
</protein>
<proteinExistence type="predicted"/>
<keyword evidence="1" id="KW-0175">Coiled coil</keyword>
<dbReference type="EMBL" id="HE575319">
    <property type="protein sequence ID" value="CCC91071.1"/>
    <property type="molecule type" value="Genomic_DNA"/>
</dbReference>
<dbReference type="VEuPathDB" id="TriTrypDB:TcIL3000_6_3210"/>
<gene>
    <name evidence="2" type="ORF">TCIL3000_6_3210</name>
</gene>